<evidence type="ECO:0000256" key="4">
    <source>
        <dbReference type="ARBA" id="ARBA00023237"/>
    </source>
</evidence>
<dbReference type="InterPro" id="IPR036942">
    <property type="entry name" value="Beta-barrel_TonB_sf"/>
</dbReference>
<dbReference type="InterPro" id="IPR037066">
    <property type="entry name" value="Plug_dom_sf"/>
</dbReference>
<dbReference type="Gene3D" id="2.170.130.10">
    <property type="entry name" value="TonB-dependent receptor, plug domain"/>
    <property type="match status" value="1"/>
</dbReference>
<evidence type="ECO:0000256" key="2">
    <source>
        <dbReference type="ARBA" id="ARBA00009810"/>
    </source>
</evidence>
<comment type="subcellular location">
    <subcellularLocation>
        <location evidence="1">Cell outer membrane</location>
    </subcellularLocation>
</comment>
<dbReference type="RefSeq" id="WP_229474763.1">
    <property type="nucleotide sequence ID" value="NZ_VLLB01000008.1"/>
</dbReference>
<keyword evidence="8" id="KW-1185">Reference proteome</keyword>
<dbReference type="GO" id="GO:0009279">
    <property type="term" value="C:cell outer membrane"/>
    <property type="evidence" value="ECO:0007669"/>
    <property type="project" value="UniProtKB-SubCell"/>
</dbReference>
<accession>A0A562R2M8</accession>
<comment type="caution">
    <text evidence="7">The sequence shown here is derived from an EMBL/GenBank/DDBJ whole genome shotgun (WGS) entry which is preliminary data.</text>
</comment>
<keyword evidence="5" id="KW-0732">Signal</keyword>
<dbReference type="Pfam" id="PF07715">
    <property type="entry name" value="Plug"/>
    <property type="match status" value="1"/>
</dbReference>
<proteinExistence type="inferred from homology"/>
<dbReference type="Proteomes" id="UP000318431">
    <property type="component" value="Unassembled WGS sequence"/>
</dbReference>
<feature type="domain" description="TonB-dependent receptor plug" evidence="6">
    <location>
        <begin position="69"/>
        <end position="181"/>
    </location>
</feature>
<keyword evidence="4" id="KW-0998">Cell outer membrane</keyword>
<feature type="signal peptide" evidence="5">
    <location>
        <begin position="1"/>
        <end position="33"/>
    </location>
</feature>
<organism evidence="7 8">
    <name type="scientific">Pseudoduganella lurida</name>
    <dbReference type="NCBI Taxonomy" id="1036180"/>
    <lineage>
        <taxon>Bacteria</taxon>
        <taxon>Pseudomonadati</taxon>
        <taxon>Pseudomonadota</taxon>
        <taxon>Betaproteobacteria</taxon>
        <taxon>Burkholderiales</taxon>
        <taxon>Oxalobacteraceae</taxon>
        <taxon>Telluria group</taxon>
        <taxon>Pseudoduganella</taxon>
    </lineage>
</organism>
<dbReference type="AlphaFoldDB" id="A0A562R2M8"/>
<keyword evidence="3" id="KW-0472">Membrane</keyword>
<dbReference type="SUPFAM" id="SSF56935">
    <property type="entry name" value="Porins"/>
    <property type="match status" value="1"/>
</dbReference>
<dbReference type="Gene3D" id="2.40.170.20">
    <property type="entry name" value="TonB-dependent receptor, beta-barrel domain"/>
    <property type="match status" value="1"/>
</dbReference>
<evidence type="ECO:0000256" key="5">
    <source>
        <dbReference type="SAM" id="SignalP"/>
    </source>
</evidence>
<dbReference type="InterPro" id="IPR012910">
    <property type="entry name" value="Plug_dom"/>
</dbReference>
<sequence length="1195" mass="128582">MKNKGSQRIRRTRVSRAVSLAMAALVTGNLALAQDSQATDTTGAAEQATVTKITVVGTRASQQSSIDRKKNAATAIDSIVAEDVGSLPDRNVGEAISRIAGIALDRGDFGEGVTVSVRGNGPELTRVELDGQAVQAAGGSDMGGGGDGRAVEFRQLSADLIKSVDVVKGSTAEMTEGSLGGGIQIKTRTGLDFAKPFASLRLAGSQNNLNKKWAPDANLILANKYLDGRLGLLLNASTTTLDNEGHKAEVSAGGNNGWQGYNRFYDFDNSPEKTFTFQPGTVNTADVASRTPLAQTPLIGGGFFNAATPLELVTRSAAAQSKDDCRATFGAISGDILAKMSAASQTAAKNQRNNELTTCLNQWNDYSPSGPRYVVRREIDRRQNLDLRADFKVNNELTVYAKGSYNKRHDDINTLTYSLGNFSVQNGTTNVQPGSAVVDANHHLLKYTFNNTNSNGVAKTNQSHGIGETSARYLQLGGSFRRGSFSADFFVGDAQSDFKKGIKELTLNDYYGTGTLEVLPNGLWGYSFPNVNPVTSADASRFAALFPRGATAAVVPGIYTSASAPAYTAAQQNAGTSSPNLTWVPTQFYSRERTAKADATWNTPDSIPFFKRFKGGYNMRDTRNDNWNINNGGYNLRDPQGTFGSANYVAPLVMPSPTLRSTMYGCADTPGSLGPGGNKCVYGWIPKGNIQQALDGSMVYTMDQFVDMLRQTMTLQATPTQFFNGAKDRPAGLINNWTQVDVEKLFALSNVANTDFSCVKQCTANDGKVYDQPAQHLKERTDAFYLMGDFGLDHLPFTDRALPFGLELEGNVGVRYVRTRVSGTGMMTFTAITKTASYDPNFPDAVGGTQTLKVQQATATEAKTTDILPSLNLATWLVPDKLVLRYSAAKTVARPPVSRLLASGSCTYSEVQADLGEEAQSCSGTVGNPELQAQKNNNQNLSLEWYPNKDTMFTVAGFRQDGKVGGATPQGVSRSPLFANSSMVNPATGASLAELLFDYSTWMNGATTGRKGVEFSTKTAFTFLPWLLRNTGFDGNYSRMHSATQTASIVDLLTGTPLPPQNESNNTWNAALWYDDGKLSARVSLQVVGSYFNCIAACGKTTSMYNYPNVGGGRTSTTYNPGSPNFTDSTRFIDGKISYKVTPQVELFVEGRNLGNNTNSHSQGPYAAFADGTPNLLDYSYTGRRIMLGVTFRTL</sequence>
<evidence type="ECO:0000259" key="6">
    <source>
        <dbReference type="Pfam" id="PF07715"/>
    </source>
</evidence>
<protein>
    <submittedName>
        <fullName evidence="7">TonB-dependent receptor</fullName>
    </submittedName>
</protein>
<feature type="chain" id="PRO_5022216647" evidence="5">
    <location>
        <begin position="34"/>
        <end position="1195"/>
    </location>
</feature>
<dbReference type="PANTHER" id="PTHR40980:SF4">
    <property type="entry name" value="TONB-DEPENDENT RECEPTOR-LIKE BETA-BARREL DOMAIN-CONTAINING PROTEIN"/>
    <property type="match status" value="1"/>
</dbReference>
<dbReference type="PANTHER" id="PTHR40980">
    <property type="entry name" value="PLUG DOMAIN-CONTAINING PROTEIN"/>
    <property type="match status" value="1"/>
</dbReference>
<gene>
    <name evidence="7" type="ORF">IP91_04158</name>
</gene>
<name>A0A562R2M8_9BURK</name>
<keyword evidence="7" id="KW-0675">Receptor</keyword>
<evidence type="ECO:0000313" key="7">
    <source>
        <dbReference type="EMBL" id="TWI62636.1"/>
    </source>
</evidence>
<evidence type="ECO:0000256" key="1">
    <source>
        <dbReference type="ARBA" id="ARBA00004442"/>
    </source>
</evidence>
<comment type="similarity">
    <text evidence="2">Belongs to the TonB-dependent receptor family.</text>
</comment>
<evidence type="ECO:0000313" key="8">
    <source>
        <dbReference type="Proteomes" id="UP000318431"/>
    </source>
</evidence>
<reference evidence="7 8" key="1">
    <citation type="journal article" date="2015" name="Stand. Genomic Sci.">
        <title>Genomic Encyclopedia of Bacterial and Archaeal Type Strains, Phase III: the genomes of soil and plant-associated and newly described type strains.</title>
        <authorList>
            <person name="Whitman W.B."/>
            <person name="Woyke T."/>
            <person name="Klenk H.P."/>
            <person name="Zhou Y."/>
            <person name="Lilburn T.G."/>
            <person name="Beck B.J."/>
            <person name="De Vos P."/>
            <person name="Vandamme P."/>
            <person name="Eisen J.A."/>
            <person name="Garrity G."/>
            <person name="Hugenholtz P."/>
            <person name="Kyrpides N.C."/>
        </authorList>
    </citation>
    <scope>NUCLEOTIDE SEQUENCE [LARGE SCALE GENOMIC DNA]</scope>
    <source>
        <strain evidence="7 8">CGMCC 1.10822</strain>
    </source>
</reference>
<evidence type="ECO:0000256" key="3">
    <source>
        <dbReference type="ARBA" id="ARBA00023136"/>
    </source>
</evidence>
<dbReference type="EMBL" id="VLLB01000008">
    <property type="protein sequence ID" value="TWI62636.1"/>
    <property type="molecule type" value="Genomic_DNA"/>
</dbReference>